<protein>
    <submittedName>
        <fullName evidence="2">Uncharacterized protein</fullName>
    </submittedName>
</protein>
<feature type="region of interest" description="Disordered" evidence="1">
    <location>
        <begin position="76"/>
        <end position="96"/>
    </location>
</feature>
<proteinExistence type="predicted"/>
<dbReference type="EMBL" id="KZ613895">
    <property type="protein sequence ID" value="PMD53170.1"/>
    <property type="molecule type" value="Genomic_DNA"/>
</dbReference>
<reference evidence="2 3" key="1">
    <citation type="submission" date="2016-04" db="EMBL/GenBank/DDBJ databases">
        <title>A degradative enzymes factory behind the ericoid mycorrhizal symbiosis.</title>
        <authorList>
            <consortium name="DOE Joint Genome Institute"/>
            <person name="Martino E."/>
            <person name="Morin E."/>
            <person name="Grelet G."/>
            <person name="Kuo A."/>
            <person name="Kohler A."/>
            <person name="Daghino S."/>
            <person name="Barry K."/>
            <person name="Choi C."/>
            <person name="Cichocki N."/>
            <person name="Clum A."/>
            <person name="Copeland A."/>
            <person name="Hainaut M."/>
            <person name="Haridas S."/>
            <person name="Labutti K."/>
            <person name="Lindquist E."/>
            <person name="Lipzen A."/>
            <person name="Khouja H.-R."/>
            <person name="Murat C."/>
            <person name="Ohm R."/>
            <person name="Olson A."/>
            <person name="Spatafora J."/>
            <person name="Veneault-Fourrey C."/>
            <person name="Henrissat B."/>
            <person name="Grigoriev I."/>
            <person name="Martin F."/>
            <person name="Perotto S."/>
        </authorList>
    </citation>
    <scope>NUCLEOTIDE SEQUENCE [LARGE SCALE GENOMIC DNA]</scope>
    <source>
        <strain evidence="2 3">E</strain>
    </source>
</reference>
<dbReference type="RefSeq" id="XP_024730074.1">
    <property type="nucleotide sequence ID" value="XM_024881586.1"/>
</dbReference>
<evidence type="ECO:0000256" key="1">
    <source>
        <dbReference type="SAM" id="MobiDB-lite"/>
    </source>
</evidence>
<gene>
    <name evidence="2" type="ORF">K444DRAFT_619833</name>
</gene>
<evidence type="ECO:0000313" key="2">
    <source>
        <dbReference type="EMBL" id="PMD53170.1"/>
    </source>
</evidence>
<organism evidence="2 3">
    <name type="scientific">Hyaloscypha bicolor E</name>
    <dbReference type="NCBI Taxonomy" id="1095630"/>
    <lineage>
        <taxon>Eukaryota</taxon>
        <taxon>Fungi</taxon>
        <taxon>Dikarya</taxon>
        <taxon>Ascomycota</taxon>
        <taxon>Pezizomycotina</taxon>
        <taxon>Leotiomycetes</taxon>
        <taxon>Helotiales</taxon>
        <taxon>Hyaloscyphaceae</taxon>
        <taxon>Hyaloscypha</taxon>
        <taxon>Hyaloscypha bicolor</taxon>
    </lineage>
</organism>
<dbReference type="GeneID" id="36589663"/>
<name>A0A2J6SQZ0_9HELO</name>
<accession>A0A2J6SQZ0</accession>
<dbReference type="AlphaFoldDB" id="A0A2J6SQZ0"/>
<dbReference type="Proteomes" id="UP000235371">
    <property type="component" value="Unassembled WGS sequence"/>
</dbReference>
<evidence type="ECO:0000313" key="3">
    <source>
        <dbReference type="Proteomes" id="UP000235371"/>
    </source>
</evidence>
<keyword evidence="3" id="KW-1185">Reference proteome</keyword>
<sequence>MPSRQPTAAFQSIQGSLFPFQYDGGSLQPIPRRQQLTKRTSLTLSPPTSIFTIRKIFKARTAVLLAFIERRGARERSDRYHESKDANEEAVELHVV</sequence>
<dbReference type="InParanoid" id="A0A2J6SQZ0"/>